<feature type="non-terminal residue" evidence="1">
    <location>
        <position position="1"/>
    </location>
</feature>
<sequence length="56" mass="6101">VAEVENQDIHSTIDIGIVGLAGNSAQADSIMEHIITFVENNTDAEIVQIEKDEDTF</sequence>
<dbReference type="InterPro" id="IPR036746">
    <property type="entry name" value="TT1725-like_sf"/>
</dbReference>
<comment type="caution">
    <text evidence="1">The sequence shown here is derived from an EMBL/GenBank/DDBJ whole genome shotgun (WGS) entry which is preliminary data.</text>
</comment>
<dbReference type="Pfam" id="PF04456">
    <property type="entry name" value="DUF503"/>
    <property type="match status" value="1"/>
</dbReference>
<reference evidence="1" key="1">
    <citation type="submission" date="2013-12" db="EMBL/GenBank/DDBJ databases">
        <title>A Varibaculum cambriense genome reconstructed from a premature infant gut community with otherwise low bacterial novelty that shifts toward anaerobic metabolism during the third week of life.</title>
        <authorList>
            <person name="Brown C.T."/>
            <person name="Sharon I."/>
            <person name="Thomas B.C."/>
            <person name="Castelle C.J."/>
            <person name="Morowitz M.J."/>
            <person name="Banfield J.F."/>
        </authorList>
    </citation>
    <scope>NUCLEOTIDE SEQUENCE</scope>
</reference>
<organism evidence="1">
    <name type="scientific">human gut metagenome</name>
    <dbReference type="NCBI Taxonomy" id="408170"/>
    <lineage>
        <taxon>unclassified sequences</taxon>
        <taxon>metagenomes</taxon>
        <taxon>organismal metagenomes</taxon>
    </lineage>
</organism>
<gene>
    <name evidence="1" type="ORF">Q604_UNBC16176G0002</name>
</gene>
<dbReference type="AlphaFoldDB" id="W1XG79"/>
<name>W1XG79_9ZZZZ</name>
<accession>W1XG79</accession>
<dbReference type="Gene3D" id="3.30.70.1120">
    <property type="entry name" value="TT1725-like"/>
    <property type="match status" value="1"/>
</dbReference>
<dbReference type="EMBL" id="AZMM01016176">
    <property type="protein sequence ID" value="ETJ29282.1"/>
    <property type="molecule type" value="Genomic_DNA"/>
</dbReference>
<dbReference type="InterPro" id="IPR007546">
    <property type="entry name" value="DUF503"/>
</dbReference>
<proteinExistence type="predicted"/>
<protein>
    <submittedName>
        <fullName evidence="1">Uncharacterized protein</fullName>
    </submittedName>
</protein>
<evidence type="ECO:0000313" key="1">
    <source>
        <dbReference type="EMBL" id="ETJ29282.1"/>
    </source>
</evidence>
<dbReference type="SUPFAM" id="SSF103007">
    <property type="entry name" value="Hypothetical protein TT1725"/>
    <property type="match status" value="1"/>
</dbReference>